<evidence type="ECO:0000256" key="1">
    <source>
        <dbReference type="SAM" id="MobiDB-lite"/>
    </source>
</evidence>
<feature type="region of interest" description="Disordered" evidence="1">
    <location>
        <begin position="301"/>
        <end position="326"/>
    </location>
</feature>
<evidence type="ECO:0000313" key="4">
    <source>
        <dbReference type="Proteomes" id="UP000660729"/>
    </source>
</evidence>
<feature type="domain" description="DUF6590" evidence="2">
    <location>
        <begin position="393"/>
        <end position="542"/>
    </location>
</feature>
<name>A0A8H6RKR4_9PEZI</name>
<reference evidence="3" key="1">
    <citation type="submission" date="2020-04" db="EMBL/GenBank/DDBJ databases">
        <title>Draft genome resource of the tomato pathogen Pseudocercospora fuligena.</title>
        <authorList>
            <person name="Zaccaron A."/>
        </authorList>
    </citation>
    <scope>NUCLEOTIDE SEQUENCE</scope>
    <source>
        <strain evidence="3">PF001</strain>
    </source>
</reference>
<protein>
    <recommendedName>
        <fullName evidence="2">DUF6590 domain-containing protein</fullName>
    </recommendedName>
</protein>
<comment type="caution">
    <text evidence="3">The sequence shown here is derived from an EMBL/GenBank/DDBJ whole genome shotgun (WGS) entry which is preliminary data.</text>
</comment>
<feature type="region of interest" description="Disordered" evidence="1">
    <location>
        <begin position="97"/>
        <end position="133"/>
    </location>
</feature>
<feature type="compositionally biased region" description="Basic and acidic residues" evidence="1">
    <location>
        <begin position="104"/>
        <end position="114"/>
    </location>
</feature>
<dbReference type="EMBL" id="JABCIY010000112">
    <property type="protein sequence ID" value="KAF7192707.1"/>
    <property type="molecule type" value="Genomic_DNA"/>
</dbReference>
<feature type="compositionally biased region" description="Basic and acidic residues" evidence="1">
    <location>
        <begin position="122"/>
        <end position="133"/>
    </location>
</feature>
<feature type="region of interest" description="Disordered" evidence="1">
    <location>
        <begin position="212"/>
        <end position="239"/>
    </location>
</feature>
<keyword evidence="4" id="KW-1185">Reference proteome</keyword>
<organism evidence="3 4">
    <name type="scientific">Pseudocercospora fuligena</name>
    <dbReference type="NCBI Taxonomy" id="685502"/>
    <lineage>
        <taxon>Eukaryota</taxon>
        <taxon>Fungi</taxon>
        <taxon>Dikarya</taxon>
        <taxon>Ascomycota</taxon>
        <taxon>Pezizomycotina</taxon>
        <taxon>Dothideomycetes</taxon>
        <taxon>Dothideomycetidae</taxon>
        <taxon>Mycosphaerellales</taxon>
        <taxon>Mycosphaerellaceae</taxon>
        <taxon>Pseudocercospora</taxon>
    </lineage>
</organism>
<gene>
    <name evidence="3" type="ORF">HII31_05979</name>
</gene>
<evidence type="ECO:0000259" key="2">
    <source>
        <dbReference type="Pfam" id="PF20233"/>
    </source>
</evidence>
<accession>A0A8H6RKR4</accession>
<proteinExistence type="predicted"/>
<feature type="compositionally biased region" description="Polar residues" evidence="1">
    <location>
        <begin position="223"/>
        <end position="232"/>
    </location>
</feature>
<dbReference type="Proteomes" id="UP000660729">
    <property type="component" value="Unassembled WGS sequence"/>
</dbReference>
<feature type="compositionally biased region" description="Polar residues" evidence="1">
    <location>
        <begin position="301"/>
        <end position="321"/>
    </location>
</feature>
<dbReference type="OrthoDB" id="3649606at2759"/>
<dbReference type="Pfam" id="PF20233">
    <property type="entry name" value="DUF6590"/>
    <property type="match status" value="1"/>
</dbReference>
<evidence type="ECO:0000313" key="3">
    <source>
        <dbReference type="EMBL" id="KAF7192707.1"/>
    </source>
</evidence>
<dbReference type="InterPro" id="IPR046497">
    <property type="entry name" value="DUF6590"/>
</dbReference>
<sequence length="583" mass="64481">MSFQVIVFEDLDEDKGRGESLEYTLETSNSLWHQMCSGTTGVDPEALRDRITQDVHSLLRLARLELMKRMASDTRLAPKAAASASSLNTAISARSTLNDTSGKAAEDHQDDLSTEKPSTIRSDIEPRADEKDSANVLKGQSMELLAPYVQQAPAIASQPCNHSISSPNIWAPQLNVVLPDPRLSTQARSGPLDSVKGATTVNNLEEAWSRSVTKDIKRPDTAPNRSSTSYKTAYQDRPCQPEYDSSVQAYFVTNADGSRTYRDNRSGDNFKILNGSRLYTERTSNRLYYLDHNSQKIYYSGRSQRNPSKQSQLSSYEQQSAYHGRSADRDAYREAIGFDKDSGVQTILATGPARRITEPSAFSQGIVADTLILGTNTGTAEEPDPDYATKKSSYFVSGRMFEMLWADPGGDIADCDVSDLEDIGYIACRKFVVILPGHQHCTALAIFTYRGQGVGKPGAKKSDHAMVFDGRLRNNTPQPLAIESAGRGESPMRPQKIRVNLNNDARWHPVSRVNLSKTYTIEHKVKVKDIGTIDPNDFHDLMALYWQVAMENTARTDPRYSTMYAGAMEAISKSRNASDPGEG</sequence>
<dbReference type="AlphaFoldDB" id="A0A8H6RKR4"/>